<accession>A0A6J5RMJ9</accession>
<evidence type="ECO:0000259" key="1">
    <source>
        <dbReference type="Pfam" id="PF19905"/>
    </source>
</evidence>
<gene>
    <name evidence="2" type="ORF">UFOVP1195_23</name>
    <name evidence="3" type="ORF">UFOVP1288_23</name>
    <name evidence="4" type="ORF">UFOVP1409_23</name>
</gene>
<organism evidence="3">
    <name type="scientific">uncultured Caudovirales phage</name>
    <dbReference type="NCBI Taxonomy" id="2100421"/>
    <lineage>
        <taxon>Viruses</taxon>
        <taxon>Duplodnaviria</taxon>
        <taxon>Heunggongvirae</taxon>
        <taxon>Uroviricota</taxon>
        <taxon>Caudoviricetes</taxon>
        <taxon>Peduoviridae</taxon>
        <taxon>Maltschvirus</taxon>
        <taxon>Maltschvirus maltsch</taxon>
    </lineage>
</organism>
<evidence type="ECO:0000313" key="2">
    <source>
        <dbReference type="EMBL" id="CAB4189919.1"/>
    </source>
</evidence>
<name>A0A6J5RMJ9_9CAUD</name>
<sequence length="180" mass="20430">MKEQMTIRAKVEAALLENPNLTCKEAKELYGVRDGNFYEYRRVLLGRKAKKKKVVKKAMPTAKPVDFTKAWVSPLQDNYLLSLRPPLSVPPKAKPEPVKAILQDRQKTYGEFKAVAHTTRDLMDILYTRMAMEAPAVQEEALHMISSKLARIVNGDLSFVDSWRDIAGYATLVVEHLEAE</sequence>
<evidence type="ECO:0000313" key="4">
    <source>
        <dbReference type="EMBL" id="CAB4204926.1"/>
    </source>
</evidence>
<protein>
    <recommendedName>
        <fullName evidence="1">DUF6378 domain-containing protein</fullName>
    </recommendedName>
</protein>
<evidence type="ECO:0000313" key="3">
    <source>
        <dbReference type="EMBL" id="CAB4195546.1"/>
    </source>
</evidence>
<dbReference type="EMBL" id="LR797238">
    <property type="protein sequence ID" value="CAB4195546.1"/>
    <property type="molecule type" value="Genomic_DNA"/>
</dbReference>
<feature type="domain" description="DUF6378" evidence="1">
    <location>
        <begin position="99"/>
        <end position="174"/>
    </location>
</feature>
<dbReference type="Pfam" id="PF19905">
    <property type="entry name" value="DUF6378"/>
    <property type="match status" value="1"/>
</dbReference>
<dbReference type="EMBL" id="LR797149">
    <property type="protein sequence ID" value="CAB4189919.1"/>
    <property type="molecule type" value="Genomic_DNA"/>
</dbReference>
<dbReference type="EMBL" id="LR797352">
    <property type="protein sequence ID" value="CAB4204926.1"/>
    <property type="molecule type" value="Genomic_DNA"/>
</dbReference>
<dbReference type="InterPro" id="IPR045958">
    <property type="entry name" value="DUF6378"/>
</dbReference>
<proteinExistence type="predicted"/>
<reference evidence="3" key="1">
    <citation type="submission" date="2020-05" db="EMBL/GenBank/DDBJ databases">
        <authorList>
            <person name="Chiriac C."/>
            <person name="Salcher M."/>
            <person name="Ghai R."/>
            <person name="Kavagutti S V."/>
        </authorList>
    </citation>
    <scope>NUCLEOTIDE SEQUENCE</scope>
</reference>